<feature type="binding site" evidence="9">
    <location>
        <position position="173"/>
    </location>
    <ligand>
        <name>1-deoxy-D-xylulose 5-phosphate</name>
        <dbReference type="ChEBI" id="CHEBI:57792"/>
    </ligand>
</feature>
<dbReference type="Gene3D" id="3.40.50.720">
    <property type="entry name" value="NAD(P)-binding Rossmann-like Domain"/>
    <property type="match status" value="1"/>
</dbReference>
<feature type="binding site" evidence="9">
    <location>
        <position position="37"/>
    </location>
    <ligand>
        <name>NADPH</name>
        <dbReference type="ChEBI" id="CHEBI:57783"/>
    </ligand>
</feature>
<feature type="binding site" evidence="9">
    <location>
        <position position="149"/>
    </location>
    <ligand>
        <name>Mn(2+)</name>
        <dbReference type="ChEBI" id="CHEBI:29035"/>
    </ligand>
</feature>
<keyword evidence="6 9" id="KW-0464">Manganese</keyword>
<dbReference type="SUPFAM" id="SSF69055">
    <property type="entry name" value="1-deoxy-D-xylulose-5-phosphate reductoisomerase, C-terminal domain"/>
    <property type="match status" value="1"/>
</dbReference>
<dbReference type="UniPathway" id="UPA00056">
    <property type="reaction ID" value="UER00092"/>
</dbReference>
<evidence type="ECO:0000256" key="4">
    <source>
        <dbReference type="ARBA" id="ARBA00022857"/>
    </source>
</evidence>
<evidence type="ECO:0000256" key="3">
    <source>
        <dbReference type="ARBA" id="ARBA00022723"/>
    </source>
</evidence>
<evidence type="ECO:0000259" key="12">
    <source>
        <dbReference type="Pfam" id="PF13288"/>
    </source>
</evidence>
<dbReference type="InterPro" id="IPR036169">
    <property type="entry name" value="DXPR_C_sf"/>
</dbReference>
<keyword evidence="3 9" id="KW-0479">Metal-binding</keyword>
<dbReference type="EC" id="1.1.1.267" evidence="9"/>
<feature type="domain" description="1-deoxy-D-xylulose 5-phosphate reductoisomerase N-terminal" evidence="10">
    <location>
        <begin position="4"/>
        <end position="131"/>
    </location>
</feature>
<evidence type="ECO:0000256" key="1">
    <source>
        <dbReference type="ARBA" id="ARBA00005094"/>
    </source>
</evidence>
<protein>
    <recommendedName>
        <fullName evidence="9">1-deoxy-D-xylulose 5-phosphate reductoisomerase</fullName>
        <shortName evidence="9">DXP reductoisomerase</shortName>
        <ecNumber evidence="9">1.1.1.267</ecNumber>
    </recommendedName>
    <alternativeName>
        <fullName evidence="9">1-deoxyxylulose-5-phosphate reductoisomerase</fullName>
    </alternativeName>
    <alternativeName>
        <fullName evidence="9">2-C-methyl-D-erythritol 4-phosphate synthase</fullName>
    </alternativeName>
</protein>
<gene>
    <name evidence="9 13" type="primary">dxr</name>
    <name evidence="13" type="ORF">NT02SARS_0231</name>
</gene>
<feature type="binding site" evidence="9">
    <location>
        <position position="215"/>
    </location>
    <ligand>
        <name>1-deoxy-D-xylulose 5-phosphate</name>
        <dbReference type="ChEBI" id="CHEBI:57792"/>
    </ligand>
</feature>
<dbReference type="GO" id="GO:0030145">
    <property type="term" value="F:manganese ion binding"/>
    <property type="evidence" value="ECO:0007669"/>
    <property type="project" value="TreeGrafter"/>
</dbReference>
<dbReference type="InterPro" id="IPR013644">
    <property type="entry name" value="DXP_reductoisomerase_C"/>
</dbReference>
<dbReference type="NCBIfam" id="TIGR00243">
    <property type="entry name" value="Dxr"/>
    <property type="match status" value="1"/>
</dbReference>
<feature type="binding site" evidence="9">
    <location>
        <position position="214"/>
    </location>
    <ligand>
        <name>1-deoxy-D-xylulose 5-phosphate</name>
        <dbReference type="ChEBI" id="CHEBI:57792"/>
    </ligand>
</feature>
<evidence type="ECO:0000256" key="2">
    <source>
        <dbReference type="ARBA" id="ARBA00006825"/>
    </source>
</evidence>
<feature type="domain" description="DXP reductoisomerase C-terminal" evidence="12">
    <location>
        <begin position="258"/>
        <end position="372"/>
    </location>
</feature>
<feature type="binding site" evidence="9">
    <location>
        <position position="13"/>
    </location>
    <ligand>
        <name>NADPH</name>
        <dbReference type="ChEBI" id="CHEBI:57783"/>
    </ligand>
</feature>
<feature type="binding site" evidence="9">
    <location>
        <position position="124"/>
    </location>
    <ligand>
        <name>1-deoxy-D-xylulose 5-phosphate</name>
        <dbReference type="ChEBI" id="CHEBI:57792"/>
    </ligand>
</feature>
<feature type="binding site" evidence="9">
    <location>
        <position position="125"/>
    </location>
    <ligand>
        <name>NADPH</name>
        <dbReference type="ChEBI" id="CHEBI:57783"/>
    </ligand>
</feature>
<evidence type="ECO:0000256" key="6">
    <source>
        <dbReference type="ARBA" id="ARBA00023211"/>
    </source>
</evidence>
<feature type="binding site" evidence="9">
    <location>
        <position position="202"/>
    </location>
    <ligand>
        <name>NADPH</name>
        <dbReference type="ChEBI" id="CHEBI:57783"/>
    </ligand>
</feature>
<organism evidence="13 14">
    <name type="scientific">SAR86 cluster bacterium SAR86B</name>
    <dbReference type="NCBI Taxonomy" id="1123867"/>
    <lineage>
        <taxon>Bacteria</taxon>
        <taxon>Pseudomonadati</taxon>
        <taxon>Pseudomonadota</taxon>
        <taxon>Gammaproteobacteria</taxon>
        <taxon>SAR86 cluster</taxon>
    </lineage>
</organism>
<dbReference type="Proteomes" id="UP000010116">
    <property type="component" value="Unassembled WGS sequence"/>
</dbReference>
<evidence type="ECO:0000256" key="5">
    <source>
        <dbReference type="ARBA" id="ARBA00023002"/>
    </source>
</evidence>
<dbReference type="InterPro" id="IPR026877">
    <property type="entry name" value="DXPR_C"/>
</dbReference>
<dbReference type="FunFam" id="3.40.50.720:FF:000045">
    <property type="entry name" value="1-deoxy-D-xylulose 5-phosphate reductoisomerase"/>
    <property type="match status" value="1"/>
</dbReference>
<dbReference type="Pfam" id="PF13288">
    <property type="entry name" value="DXPR_C"/>
    <property type="match status" value="1"/>
</dbReference>
<comment type="pathway">
    <text evidence="1 9">Isoprenoid biosynthesis; isopentenyl diphosphate biosynthesis via DXP pathway; isopentenyl diphosphate from 1-deoxy-D-xylulose 5-phosphate: step 1/6.</text>
</comment>
<feature type="binding site" evidence="9">
    <location>
        <position position="209"/>
    </location>
    <ligand>
        <name>1-deoxy-D-xylulose 5-phosphate</name>
        <dbReference type="ChEBI" id="CHEBI:57792"/>
    </ligand>
</feature>
<feature type="binding site" evidence="9">
    <location>
        <position position="150"/>
    </location>
    <ligand>
        <name>1-deoxy-D-xylulose 5-phosphate</name>
        <dbReference type="ChEBI" id="CHEBI:57792"/>
    </ligand>
</feature>
<keyword evidence="5 9" id="KW-0560">Oxidoreductase</keyword>
<comment type="cofactor">
    <cofactor evidence="9">
        <name>Mg(2+)</name>
        <dbReference type="ChEBI" id="CHEBI:18420"/>
    </cofactor>
    <cofactor evidence="9">
        <name>Mn(2+)</name>
        <dbReference type="ChEBI" id="CHEBI:29035"/>
    </cofactor>
</comment>
<evidence type="ECO:0000313" key="14">
    <source>
        <dbReference type="Proteomes" id="UP000010116"/>
    </source>
</evidence>
<sequence>MKKIFLFGATGSIGESSLNVIKENPDHFALSGISFNKNSTRVKEIIGNFHPEHIFTTNEKSYSWLKKENNLSNTISISNNIEELSEFLNSDNVDIIISAISGFAGLETSILSVQTGKKVLLANKESIVAGGDILIPLSKKTGANIVPIDSEHNAILQCIDDYSAIHNITITASGGPFNEISDSDLENISPQDALKHPTWNMGAKISIDSATLVNKCLELIEASYLFNINESKINLVIHPQSIVHSIVTYSDGSSLCQMSNPDMRVPIAHALSDENRLNINFRELDFDNLSLSFSAFPKSRKMIEDLAREVCKIKNGSGIVFNAANEVAVDAFLNSEIKFLEIFDVILRTFDNVQLSKELDIEKIYEIDKASRIMAKKVVESTSN</sequence>
<dbReference type="InterPro" id="IPR003821">
    <property type="entry name" value="DXP_reductoisomerase"/>
</dbReference>
<accession>J4V4R7</accession>
<feature type="binding site" evidence="9">
    <location>
        <position position="10"/>
    </location>
    <ligand>
        <name>NADPH</name>
        <dbReference type="ChEBI" id="CHEBI:57783"/>
    </ligand>
</feature>
<dbReference type="InterPro" id="IPR013512">
    <property type="entry name" value="DXP_reductoisomerase_N"/>
</dbReference>
<dbReference type="EMBL" id="JH611165">
    <property type="protein sequence ID" value="EJP73497.1"/>
    <property type="molecule type" value="Genomic_DNA"/>
</dbReference>
<name>J4V4R7_9GAMM</name>
<keyword evidence="13" id="KW-0413">Isomerase</keyword>
<comment type="caution">
    <text evidence="9">Lacks conserved residue(s) required for the propagation of feature annotation.</text>
</comment>
<dbReference type="Pfam" id="PF02670">
    <property type="entry name" value="DXP_reductoisom"/>
    <property type="match status" value="1"/>
</dbReference>
<evidence type="ECO:0000259" key="11">
    <source>
        <dbReference type="Pfam" id="PF08436"/>
    </source>
</evidence>
<feature type="binding site" evidence="9">
    <location>
        <position position="38"/>
    </location>
    <ligand>
        <name>NADPH</name>
        <dbReference type="ChEBI" id="CHEBI:57783"/>
    </ligand>
</feature>
<proteinExistence type="inferred from homology"/>
<dbReference type="Gene3D" id="1.10.1740.10">
    <property type="match status" value="1"/>
</dbReference>
<feature type="binding site" evidence="9">
    <location>
        <position position="151"/>
    </location>
    <ligand>
        <name>Mn(2+)</name>
        <dbReference type="ChEBI" id="CHEBI:29035"/>
    </ligand>
</feature>
<feature type="binding site" evidence="9">
    <location>
        <position position="196"/>
    </location>
    <ligand>
        <name>1-deoxy-D-xylulose 5-phosphate</name>
        <dbReference type="ChEBI" id="CHEBI:57792"/>
    </ligand>
</feature>
<feature type="binding site" evidence="9">
    <location>
        <position position="123"/>
    </location>
    <ligand>
        <name>NADPH</name>
        <dbReference type="ChEBI" id="CHEBI:57783"/>
    </ligand>
</feature>
<feature type="binding site" evidence="9">
    <location>
        <position position="12"/>
    </location>
    <ligand>
        <name>NADPH</name>
        <dbReference type="ChEBI" id="CHEBI:57783"/>
    </ligand>
</feature>
<evidence type="ECO:0000313" key="13">
    <source>
        <dbReference type="EMBL" id="EJP73497.1"/>
    </source>
</evidence>
<reference evidence="13 14" key="1">
    <citation type="journal article" date="2012" name="ISME J.">
        <title>Genomic insights to SAR86, an abundant and uncultivated marine bacterial lineage.</title>
        <authorList>
            <person name="Dupont C.L."/>
            <person name="Rusch D.B."/>
            <person name="Yooseph S."/>
            <person name="Lombardo M.J."/>
            <person name="Richter R.A."/>
            <person name="Valas R."/>
            <person name="Novotny M."/>
            <person name="Yee-Greenbaum J."/>
            <person name="Selengut J.D."/>
            <person name="Haft D.H."/>
            <person name="Halpern A.L."/>
            <person name="Lasken R.S."/>
            <person name="Nealson K."/>
            <person name="Friedman R."/>
            <person name="Venter J.C."/>
        </authorList>
    </citation>
    <scope>NUCLEOTIDE SEQUENCE [LARGE SCALE GENOMIC DNA]</scope>
</reference>
<evidence type="ECO:0000256" key="7">
    <source>
        <dbReference type="ARBA" id="ARBA00023229"/>
    </source>
</evidence>
<dbReference type="GO" id="GO:0051484">
    <property type="term" value="P:isopentenyl diphosphate biosynthetic process, methylerythritol 4-phosphate pathway involved in terpenoid biosynthetic process"/>
    <property type="evidence" value="ECO:0007669"/>
    <property type="project" value="UniProtKB-ARBA"/>
</dbReference>
<feature type="domain" description="1-deoxy-D-xylulose 5-phosphate reductoisomerase C-terminal" evidence="11">
    <location>
        <begin position="145"/>
        <end position="226"/>
    </location>
</feature>
<evidence type="ECO:0000256" key="8">
    <source>
        <dbReference type="ARBA" id="ARBA00048543"/>
    </source>
</evidence>
<dbReference type="GO" id="GO:0070402">
    <property type="term" value="F:NADPH binding"/>
    <property type="evidence" value="ECO:0007669"/>
    <property type="project" value="InterPro"/>
</dbReference>
<keyword evidence="9" id="KW-0460">Magnesium</keyword>
<comment type="similarity">
    <text evidence="2 9">Belongs to the DXR family.</text>
</comment>
<dbReference type="GO" id="GO:0030604">
    <property type="term" value="F:1-deoxy-D-xylulose-5-phosphate reductoisomerase activity"/>
    <property type="evidence" value="ECO:0007669"/>
    <property type="project" value="UniProtKB-UniRule"/>
</dbReference>
<dbReference type="HOGENOM" id="CLU_035714_4_0_6"/>
<comment type="catalytic activity">
    <reaction evidence="8">
        <text>2-C-methyl-D-erythritol 4-phosphate + NADP(+) = 1-deoxy-D-xylulose 5-phosphate + NADPH + H(+)</text>
        <dbReference type="Rhea" id="RHEA:13717"/>
        <dbReference type="ChEBI" id="CHEBI:15378"/>
        <dbReference type="ChEBI" id="CHEBI:57783"/>
        <dbReference type="ChEBI" id="CHEBI:57792"/>
        <dbReference type="ChEBI" id="CHEBI:58262"/>
        <dbReference type="ChEBI" id="CHEBI:58349"/>
        <dbReference type="EC" id="1.1.1.267"/>
    </reaction>
    <physiologicalReaction direction="right-to-left" evidence="8">
        <dbReference type="Rhea" id="RHEA:13719"/>
    </physiologicalReaction>
</comment>
<dbReference type="PANTHER" id="PTHR30525">
    <property type="entry name" value="1-DEOXY-D-XYLULOSE 5-PHOSPHATE REDUCTOISOMERASE"/>
    <property type="match status" value="1"/>
</dbReference>
<keyword evidence="4 9" id="KW-0521">NADP</keyword>
<dbReference type="SUPFAM" id="SSF51735">
    <property type="entry name" value="NAD(P)-binding Rossmann-fold domains"/>
    <property type="match status" value="1"/>
</dbReference>
<keyword evidence="7 9" id="KW-0414">Isoprene biosynthesis</keyword>
<dbReference type="AlphaFoldDB" id="J4V4R7"/>
<comment type="function">
    <text evidence="9">Catalyzes the NADPH-dependent rearrangement and reduction of 1-deoxy-D-xylulose-5-phosphate (DXP) to 2-C-methyl-D-erythritol 4-phosphate (MEP).</text>
</comment>
<evidence type="ECO:0000259" key="10">
    <source>
        <dbReference type="Pfam" id="PF02670"/>
    </source>
</evidence>
<dbReference type="PANTHER" id="PTHR30525:SF0">
    <property type="entry name" value="1-DEOXY-D-XYLULOSE 5-PHOSPHATE REDUCTOISOMERASE, CHLOROPLASTIC"/>
    <property type="match status" value="1"/>
</dbReference>
<dbReference type="InterPro" id="IPR036291">
    <property type="entry name" value="NAD(P)-bd_dom_sf"/>
</dbReference>
<feature type="binding site" evidence="9">
    <location>
        <position position="218"/>
    </location>
    <ligand>
        <name>1-deoxy-D-xylulose 5-phosphate</name>
        <dbReference type="ChEBI" id="CHEBI:57792"/>
    </ligand>
</feature>
<feature type="binding site" evidence="9">
    <location>
        <position position="151"/>
    </location>
    <ligand>
        <name>1-deoxy-D-xylulose 5-phosphate</name>
        <dbReference type="ChEBI" id="CHEBI:57792"/>
    </ligand>
</feature>
<feature type="binding site" evidence="9">
    <location>
        <position position="218"/>
    </location>
    <ligand>
        <name>Mn(2+)</name>
        <dbReference type="ChEBI" id="CHEBI:29035"/>
    </ligand>
</feature>
<feature type="binding site" evidence="9">
    <location>
        <position position="11"/>
    </location>
    <ligand>
        <name>NADPH</name>
        <dbReference type="ChEBI" id="CHEBI:57783"/>
    </ligand>
</feature>
<dbReference type="HAMAP" id="MF_00183">
    <property type="entry name" value="DXP_reductoisom"/>
    <property type="match status" value="1"/>
</dbReference>
<dbReference type="PIRSF" id="PIRSF006205">
    <property type="entry name" value="Dxp_reductismrs"/>
    <property type="match status" value="1"/>
</dbReference>
<evidence type="ECO:0000256" key="9">
    <source>
        <dbReference type="HAMAP-Rule" id="MF_00183"/>
    </source>
</evidence>
<dbReference type="GO" id="GO:0016853">
    <property type="term" value="F:isomerase activity"/>
    <property type="evidence" value="ECO:0007669"/>
    <property type="project" value="UniProtKB-KW"/>
</dbReference>
<dbReference type="SUPFAM" id="SSF55347">
    <property type="entry name" value="Glyceraldehyde-3-phosphate dehydrogenase-like, C-terminal domain"/>
    <property type="match status" value="1"/>
</dbReference>
<dbReference type="Pfam" id="PF08436">
    <property type="entry name" value="DXP_redisom_C"/>
    <property type="match status" value="1"/>
</dbReference>